<feature type="region of interest" description="Disordered" evidence="2">
    <location>
        <begin position="171"/>
        <end position="275"/>
    </location>
</feature>
<feature type="domain" description="C2H2-type" evidence="3">
    <location>
        <begin position="436"/>
        <end position="467"/>
    </location>
</feature>
<organism evidence="4 5">
    <name type="scientific">Moniliophthora roreri</name>
    <name type="common">Frosty pod rot fungus</name>
    <name type="synonym">Monilia roreri</name>
    <dbReference type="NCBI Taxonomy" id="221103"/>
    <lineage>
        <taxon>Eukaryota</taxon>
        <taxon>Fungi</taxon>
        <taxon>Dikarya</taxon>
        <taxon>Basidiomycota</taxon>
        <taxon>Agaricomycotina</taxon>
        <taxon>Agaricomycetes</taxon>
        <taxon>Agaricomycetidae</taxon>
        <taxon>Agaricales</taxon>
        <taxon>Marasmiineae</taxon>
        <taxon>Marasmiaceae</taxon>
        <taxon>Moniliophthora</taxon>
    </lineage>
</organism>
<feature type="compositionally biased region" description="Low complexity" evidence="2">
    <location>
        <begin position="253"/>
        <end position="267"/>
    </location>
</feature>
<feature type="compositionally biased region" description="Low complexity" evidence="2">
    <location>
        <begin position="639"/>
        <end position="649"/>
    </location>
</feature>
<dbReference type="PROSITE" id="PS00028">
    <property type="entry name" value="ZINC_FINGER_C2H2_1"/>
    <property type="match status" value="1"/>
</dbReference>
<dbReference type="Proteomes" id="UP000054988">
    <property type="component" value="Unassembled WGS sequence"/>
</dbReference>
<feature type="region of interest" description="Disordered" evidence="2">
    <location>
        <begin position="639"/>
        <end position="695"/>
    </location>
</feature>
<evidence type="ECO:0000259" key="3">
    <source>
        <dbReference type="PROSITE" id="PS50157"/>
    </source>
</evidence>
<protein>
    <submittedName>
        <fullName evidence="4">Putative Zn finger family DNA binding protein</fullName>
    </submittedName>
</protein>
<feature type="region of interest" description="Disordered" evidence="2">
    <location>
        <begin position="292"/>
        <end position="411"/>
    </location>
</feature>
<keyword evidence="1" id="KW-0862">Zinc</keyword>
<feature type="region of interest" description="Disordered" evidence="2">
    <location>
        <begin position="515"/>
        <end position="535"/>
    </location>
</feature>
<dbReference type="GO" id="GO:0006355">
    <property type="term" value="P:regulation of DNA-templated transcription"/>
    <property type="evidence" value="ECO:0007669"/>
    <property type="project" value="InterPro"/>
</dbReference>
<keyword evidence="1" id="KW-0863">Zinc-finger</keyword>
<feature type="compositionally biased region" description="Polar residues" evidence="2">
    <location>
        <begin position="89"/>
        <end position="101"/>
    </location>
</feature>
<gene>
    <name evidence="4" type="ORF">WG66_18993</name>
</gene>
<feature type="compositionally biased region" description="Basic and acidic residues" evidence="2">
    <location>
        <begin position="297"/>
        <end position="310"/>
    </location>
</feature>
<proteinExistence type="predicted"/>
<feature type="compositionally biased region" description="Polar residues" evidence="2">
    <location>
        <begin position="70"/>
        <end position="80"/>
    </location>
</feature>
<dbReference type="GO" id="GO:0008270">
    <property type="term" value="F:zinc ion binding"/>
    <property type="evidence" value="ECO:0007669"/>
    <property type="project" value="UniProtKB-KW"/>
</dbReference>
<evidence type="ECO:0000256" key="1">
    <source>
        <dbReference type="PROSITE-ProRule" id="PRU00042"/>
    </source>
</evidence>
<evidence type="ECO:0000313" key="4">
    <source>
        <dbReference type="EMBL" id="KTB28396.1"/>
    </source>
</evidence>
<accession>A0A0W0EWE6</accession>
<dbReference type="PANTHER" id="PTHR36167:SF3">
    <property type="entry name" value="C2H2 FINGER DOMAIN TRANSCRIPTION FACTOR (EUROFUNG)-RELATED"/>
    <property type="match status" value="1"/>
</dbReference>
<dbReference type="eggNOG" id="ENOG502S48N">
    <property type="taxonomic scope" value="Eukaryota"/>
</dbReference>
<dbReference type="Gene3D" id="3.30.160.60">
    <property type="entry name" value="Classic Zinc Finger"/>
    <property type="match status" value="1"/>
</dbReference>
<feature type="compositionally biased region" description="Low complexity" evidence="2">
    <location>
        <begin position="52"/>
        <end position="61"/>
    </location>
</feature>
<dbReference type="InterPro" id="IPR039327">
    <property type="entry name" value="CON7-like"/>
</dbReference>
<dbReference type="EMBL" id="LATX01002479">
    <property type="protein sequence ID" value="KTB28396.1"/>
    <property type="molecule type" value="Genomic_DNA"/>
</dbReference>
<dbReference type="PANTHER" id="PTHR36167">
    <property type="entry name" value="C2H2 FINGER DOMAIN TRANSCRIPTION FACTOR (EUROFUNG)-RELATED"/>
    <property type="match status" value="1"/>
</dbReference>
<dbReference type="InterPro" id="IPR013087">
    <property type="entry name" value="Znf_C2H2_type"/>
</dbReference>
<feature type="compositionally biased region" description="Polar residues" evidence="2">
    <location>
        <begin position="370"/>
        <end position="379"/>
    </location>
</feature>
<feature type="region of interest" description="Disordered" evidence="2">
    <location>
        <begin position="52"/>
        <end position="126"/>
    </location>
</feature>
<reference evidence="4 5" key="1">
    <citation type="submission" date="2015-12" db="EMBL/GenBank/DDBJ databases">
        <title>Draft genome sequence of Moniliophthora roreri, the causal agent of frosty pod rot of cacao.</title>
        <authorList>
            <person name="Aime M.C."/>
            <person name="Diaz-Valderrama J.R."/>
            <person name="Kijpornyongpan T."/>
            <person name="Phillips-Mora W."/>
        </authorList>
    </citation>
    <scope>NUCLEOTIDE SEQUENCE [LARGE SCALE GENOMIC DNA]</scope>
    <source>
        <strain evidence="4 5">MCA 2952</strain>
    </source>
</reference>
<dbReference type="AlphaFoldDB" id="A0A0W0EWE6"/>
<keyword evidence="1" id="KW-0479">Metal-binding</keyword>
<evidence type="ECO:0000256" key="2">
    <source>
        <dbReference type="SAM" id="MobiDB-lite"/>
    </source>
</evidence>
<evidence type="ECO:0000313" key="5">
    <source>
        <dbReference type="Proteomes" id="UP000054988"/>
    </source>
</evidence>
<feature type="compositionally biased region" description="Polar residues" evidence="2">
    <location>
        <begin position="223"/>
        <end position="236"/>
    </location>
</feature>
<sequence length="695" mass="75837">MLPAPLPTPVTYTHTHNPHFAQPSSSLLFTRPRLALSDNLYQDITHFDCPSLSPASSSSPAGTTVDDDSLSSPTSSQAYPSPNYHYDNCGSTSFGSPSSATEMYDNDPPSAYPTTTTSSSSPSNIYHTTVPASTNYSIGTVSDIRESDAPASYHSDSPSPADVQSSAHFFYPSAESHPPQDRFPSSTSSSFHPDPDEDIKHPSQLVQDRESHLHHHHFLDIPVSSTFPCQNSNTSDQQRRMSEPSIHPSSGFSPSDPDNSPTTTTTSRYSYGMPPYTAPLRAAQIPIQRGHSLGSLRDSRPSYDDSRHIPPDALESPISPLEPNFGSGASGGMLTESSTLQYPIIEDPYGPSPPGTGTSSSSNARGPIGVSQTSVTSDSPGFPSADISEATATSSSERRKSNNADPSSRTYSFVALPGNAVRKRPRRRYDEIERLYQCSWPDCNKSYGTLNHLNAHVTMQKHGSKRSPNEFKELRKQWRKAKKEQEAAATAAARRAATLVGNEREFYDRHDAHHYTSPQQRYPFPAPQSLPSLSPSSRYAAADDFYSSSMERHHFTAVPIRRYSEGGIGSSWNIPSSARSNLGYMSTSLPSHTGLAYNYGQSQVVHPLEEEEESYSTGGSPERPLSIPNPPQMMAGRLPPNSTLLTPLPGYEPRETLPPMQVGGDMTYDPESYYDEENGARSSSVHANRGRGDEF</sequence>
<comment type="caution">
    <text evidence="4">The sequence shown here is derived from an EMBL/GenBank/DDBJ whole genome shotgun (WGS) entry which is preliminary data.</text>
</comment>
<feature type="compositionally biased region" description="Low complexity" evidence="2">
    <location>
        <begin position="108"/>
        <end position="123"/>
    </location>
</feature>
<dbReference type="PROSITE" id="PS50157">
    <property type="entry name" value="ZINC_FINGER_C2H2_2"/>
    <property type="match status" value="1"/>
</dbReference>
<name>A0A0W0EWE6_MONRR</name>